<evidence type="ECO:0000256" key="2">
    <source>
        <dbReference type="ARBA" id="ARBA00006983"/>
    </source>
</evidence>
<dbReference type="Proteomes" id="UP000011777">
    <property type="component" value="Unassembled WGS sequence"/>
</dbReference>
<dbReference type="EMBL" id="AOGT01000174">
    <property type="protein sequence ID" value="EMG50596.1"/>
    <property type="molecule type" value="Genomic_DNA"/>
</dbReference>
<evidence type="ECO:0000313" key="9">
    <source>
        <dbReference type="EMBL" id="EMG50596.1"/>
    </source>
</evidence>
<evidence type="ECO:0000256" key="1">
    <source>
        <dbReference type="ARBA" id="ARBA00004141"/>
    </source>
</evidence>
<dbReference type="Gene3D" id="1.20.1740.10">
    <property type="entry name" value="Amino acid/polyamine transporter I"/>
    <property type="match status" value="1"/>
</dbReference>
<evidence type="ECO:0000313" key="10">
    <source>
        <dbReference type="Proteomes" id="UP000011777"/>
    </source>
</evidence>
<feature type="transmembrane region" description="Helical" evidence="7">
    <location>
        <begin position="394"/>
        <end position="419"/>
    </location>
</feature>
<feature type="transmembrane region" description="Helical" evidence="7">
    <location>
        <begin position="816"/>
        <end position="836"/>
    </location>
</feature>
<evidence type="ECO:0000256" key="3">
    <source>
        <dbReference type="ARBA" id="ARBA00022692"/>
    </source>
</evidence>
<dbReference type="OrthoDB" id="3900342at2759"/>
<feature type="transmembrane region" description="Helical" evidence="7">
    <location>
        <begin position="431"/>
        <end position="452"/>
    </location>
</feature>
<evidence type="ECO:0000256" key="5">
    <source>
        <dbReference type="ARBA" id="ARBA00023136"/>
    </source>
</evidence>
<dbReference type="GO" id="GO:0015171">
    <property type="term" value="F:amino acid transmembrane transporter activity"/>
    <property type="evidence" value="ECO:0007669"/>
    <property type="project" value="TreeGrafter"/>
</dbReference>
<dbReference type="PANTHER" id="PTHR43341:SF46">
    <property type="entry name" value="SPS-SENSOR COMPONENT SSY1"/>
    <property type="match status" value="1"/>
</dbReference>
<feature type="compositionally biased region" description="Polar residues" evidence="6">
    <location>
        <begin position="82"/>
        <end position="91"/>
    </location>
</feature>
<dbReference type="AlphaFoldDB" id="M3IVG7"/>
<organism evidence="9 10">
    <name type="scientific">Candida maltosa (strain Xu316)</name>
    <name type="common">Yeast</name>
    <dbReference type="NCBI Taxonomy" id="1245528"/>
    <lineage>
        <taxon>Eukaryota</taxon>
        <taxon>Fungi</taxon>
        <taxon>Dikarya</taxon>
        <taxon>Ascomycota</taxon>
        <taxon>Saccharomycotina</taxon>
        <taxon>Pichiomycetes</taxon>
        <taxon>Debaryomycetaceae</taxon>
        <taxon>Candida/Lodderomyces clade</taxon>
        <taxon>Candida</taxon>
    </lineage>
</organism>
<dbReference type="HOGENOM" id="CLU_007946_8_6_1"/>
<feature type="region of interest" description="Disordered" evidence="6">
    <location>
        <begin position="71"/>
        <end position="92"/>
    </location>
</feature>
<keyword evidence="10" id="KW-1185">Reference proteome</keyword>
<dbReference type="OMA" id="FIRFYYG"/>
<evidence type="ECO:0000256" key="4">
    <source>
        <dbReference type="ARBA" id="ARBA00022989"/>
    </source>
</evidence>
<feature type="transmembrane region" description="Helical" evidence="7">
    <location>
        <begin position="576"/>
        <end position="597"/>
    </location>
</feature>
<feature type="domain" description="Amino acid permease/ SLC12A" evidence="8">
    <location>
        <begin position="316"/>
        <end position="847"/>
    </location>
</feature>
<keyword evidence="5 7" id="KW-0472">Membrane</keyword>
<evidence type="ECO:0000256" key="6">
    <source>
        <dbReference type="SAM" id="MobiDB-lite"/>
    </source>
</evidence>
<feature type="transmembrane region" description="Helical" evidence="7">
    <location>
        <begin position="748"/>
        <end position="765"/>
    </location>
</feature>
<dbReference type="STRING" id="1245528.M3IVG7"/>
<dbReference type="PANTHER" id="PTHR43341">
    <property type="entry name" value="AMINO ACID PERMEASE"/>
    <property type="match status" value="1"/>
</dbReference>
<dbReference type="InterPro" id="IPR050524">
    <property type="entry name" value="APC_YAT"/>
</dbReference>
<dbReference type="eggNOG" id="KOG1286">
    <property type="taxonomic scope" value="Eukaryota"/>
</dbReference>
<keyword evidence="4 7" id="KW-1133">Transmembrane helix</keyword>
<feature type="transmembrane region" description="Helical" evidence="7">
    <location>
        <begin position="713"/>
        <end position="736"/>
    </location>
</feature>
<comment type="similarity">
    <text evidence="2">Belongs to the amino acid-polyamine-organocation (APC) superfamily. YAT (TC 2.A.3.10) family.</text>
</comment>
<name>M3IVG7_CANMX</name>
<feature type="transmembrane region" description="Helical" evidence="7">
    <location>
        <begin position="785"/>
        <end position="810"/>
    </location>
</feature>
<proteinExistence type="inferred from homology"/>
<dbReference type="GO" id="GO:0016020">
    <property type="term" value="C:membrane"/>
    <property type="evidence" value="ECO:0007669"/>
    <property type="project" value="UniProtKB-SubCell"/>
</dbReference>
<sequence length="887" mass="97659">MTGPSGSKDDLSSSSSSSSSFIHNNTLFPSLGRNKKNNINNNNKFNKDTSPNDDSDFESINQLRNAFISQQQQQEDGVLPSYQHQQDPSTQLRDHYEMEEIDLSDDSIVQARRLSRMNNINTNDTVSLDSSILNKVTTSVVKNEPVAESGRFKYLRLYEHWKKQQPKSTTTTSSEIMIPEDSSVFNLSRLDDFSRFVRETAINDDIYHKIQSKLPKSDIHTQNLLNVVDEADLANNFYGTEEGCEEEGEETSRKKKLFKIKSWKMGSSSNGGGGGGGHSPSLASKSDFSGMNYAQSESSSSNKEPRFLDRKLSVRHLQMISFGGTIGVGLFLNSGKAITIAGGFGAVLAFTIVGVLVLCTLTSFSEMVTFVSVIDGVSGLSSRFIDDAFGFAAGWLYFCSFSFGVAGEIVAAVIMLSYYGHLDTTSNSGSTAGFVCLFLVLIVSSNLLPIRYFGELEYVSSFVKLLWAFIMMVIMVVLNRGGFPNTPVLGFKYWNHSKSDFENNIIFGLFRPSFNLHDSGTDPPGVGIGGDKGRFLSLLTAILVVCYAYSGTEVVCIAACEAKNPRKALPSATRRVFWRIIIFYVISSFLVTLNIYAGDPRLLRYSSGSTGIDASQFGTNPAVIQVGGAHCNADSKVVAGFGSGAQSPWIVALQSASLCQFSSVTNGFLVFFAVSCGNAQLYVSSRTVYSLALQGKAPKIFTYCNRFGTPYNAVLFAGAFGLLAFTCVNESATVVFQNLTSLISSSGIFVWFTMCLTFIRFYFGLKRRPDILDRNDRSYPYKSPFQPYAAIVGAVGTLFIILAMGFVVFLNGQWDTMFFFSSYGSLIAFTALYIGYRVIKGTSIPSLDKLDFDSGRTEMDRYIWDGGRSYNKKNAKEVIYKWISFLA</sequence>
<dbReference type="Pfam" id="PF00324">
    <property type="entry name" value="AA_permease"/>
    <property type="match status" value="1"/>
</dbReference>
<keyword evidence="3 7" id="KW-0812">Transmembrane</keyword>
<comment type="subcellular location">
    <subcellularLocation>
        <location evidence="1">Membrane</location>
        <topology evidence="1">Multi-pass membrane protein</topology>
    </subcellularLocation>
</comment>
<evidence type="ECO:0000259" key="8">
    <source>
        <dbReference type="Pfam" id="PF00324"/>
    </source>
</evidence>
<reference evidence="9 10" key="1">
    <citation type="submission" date="2013-02" db="EMBL/GenBank/DDBJ databases">
        <title>Genome sequence of Candida maltosa Xu316, a potential industrial strain for xylitol and ethanol production.</title>
        <authorList>
            <person name="Yu J."/>
            <person name="Wang Q."/>
            <person name="Geng X."/>
            <person name="Bao W."/>
            <person name="He P."/>
            <person name="Cai J."/>
        </authorList>
    </citation>
    <scope>NUCLEOTIDE SEQUENCE [LARGE SCALE GENOMIC DNA]</scope>
    <source>
        <strain evidence="10">Xu316</strain>
    </source>
</reference>
<feature type="transmembrane region" description="Helical" evidence="7">
    <location>
        <begin position="344"/>
        <end position="374"/>
    </location>
</feature>
<protein>
    <recommendedName>
        <fullName evidence="8">Amino acid permease/ SLC12A domain-containing protein</fullName>
    </recommendedName>
</protein>
<feature type="region of interest" description="Disordered" evidence="6">
    <location>
        <begin position="1"/>
        <end position="57"/>
    </location>
</feature>
<feature type="transmembrane region" description="Helical" evidence="7">
    <location>
        <begin position="458"/>
        <end position="478"/>
    </location>
</feature>
<accession>M3IVG7</accession>
<comment type="caution">
    <text evidence="9">The sequence shown here is derived from an EMBL/GenBank/DDBJ whole genome shotgun (WGS) entry which is preliminary data.</text>
</comment>
<dbReference type="InterPro" id="IPR004841">
    <property type="entry name" value="AA-permease/SLC12A_dom"/>
</dbReference>
<evidence type="ECO:0000256" key="7">
    <source>
        <dbReference type="SAM" id="Phobius"/>
    </source>
</evidence>
<gene>
    <name evidence="9" type="ORF">G210_2072</name>
</gene>